<evidence type="ECO:0000313" key="5">
    <source>
        <dbReference type="Proteomes" id="UP000006727"/>
    </source>
</evidence>
<dbReference type="Proteomes" id="UP000006727">
    <property type="component" value="Chromosome 4"/>
</dbReference>
<dbReference type="Gramene" id="Pp3c4_2830V3.2">
    <property type="protein sequence ID" value="Pp3c4_2830V3.2"/>
    <property type="gene ID" value="Pp3c4_2830"/>
</dbReference>
<reference evidence="3 5" key="1">
    <citation type="journal article" date="2008" name="Science">
        <title>The Physcomitrella genome reveals evolutionary insights into the conquest of land by plants.</title>
        <authorList>
            <person name="Rensing S."/>
            <person name="Lang D."/>
            <person name="Zimmer A."/>
            <person name="Terry A."/>
            <person name="Salamov A."/>
            <person name="Shapiro H."/>
            <person name="Nishiyama T."/>
            <person name="Perroud P.-F."/>
            <person name="Lindquist E."/>
            <person name="Kamisugi Y."/>
            <person name="Tanahashi T."/>
            <person name="Sakakibara K."/>
            <person name="Fujita T."/>
            <person name="Oishi K."/>
            <person name="Shin-I T."/>
            <person name="Kuroki Y."/>
            <person name="Toyoda A."/>
            <person name="Suzuki Y."/>
            <person name="Hashimoto A."/>
            <person name="Yamaguchi K."/>
            <person name="Sugano A."/>
            <person name="Kohara Y."/>
            <person name="Fujiyama A."/>
            <person name="Anterola A."/>
            <person name="Aoki S."/>
            <person name="Ashton N."/>
            <person name="Barbazuk W.B."/>
            <person name="Barker E."/>
            <person name="Bennetzen J."/>
            <person name="Bezanilla M."/>
            <person name="Blankenship R."/>
            <person name="Cho S.H."/>
            <person name="Dutcher S."/>
            <person name="Estelle M."/>
            <person name="Fawcett J.A."/>
            <person name="Gundlach H."/>
            <person name="Hanada K."/>
            <person name="Heyl A."/>
            <person name="Hicks K.A."/>
            <person name="Hugh J."/>
            <person name="Lohr M."/>
            <person name="Mayer K."/>
            <person name="Melkozernov A."/>
            <person name="Murata T."/>
            <person name="Nelson D."/>
            <person name="Pils B."/>
            <person name="Prigge M."/>
            <person name="Reiss B."/>
            <person name="Renner T."/>
            <person name="Rombauts S."/>
            <person name="Rushton P."/>
            <person name="Sanderfoot A."/>
            <person name="Schween G."/>
            <person name="Shiu S.-H."/>
            <person name="Stueber K."/>
            <person name="Theodoulou F.L."/>
            <person name="Tu H."/>
            <person name="Van de Peer Y."/>
            <person name="Verrier P.J."/>
            <person name="Waters E."/>
            <person name="Wood A."/>
            <person name="Yang L."/>
            <person name="Cove D."/>
            <person name="Cuming A."/>
            <person name="Hasebe M."/>
            <person name="Lucas S."/>
            <person name="Mishler D.B."/>
            <person name="Reski R."/>
            <person name="Grigoriev I."/>
            <person name="Quatrano R.S."/>
            <person name="Boore J.L."/>
        </authorList>
    </citation>
    <scope>NUCLEOTIDE SEQUENCE [LARGE SCALE GENOMIC DNA]</scope>
    <source>
        <strain evidence="4 5">cv. Gransden 2004</strain>
    </source>
</reference>
<dbReference type="Gramene" id="Pp3c4_2830V3.4">
    <property type="protein sequence ID" value="Pp3c4_2830V3.4"/>
    <property type="gene ID" value="Pp3c4_2830"/>
</dbReference>
<feature type="domain" description="DUF7798" evidence="2">
    <location>
        <begin position="243"/>
        <end position="512"/>
    </location>
</feature>
<evidence type="ECO:0000313" key="4">
    <source>
        <dbReference type="EnsemblPlants" id="Pp3c4_2830V3.1"/>
    </source>
</evidence>
<dbReference type="EMBL" id="ABEU02000004">
    <property type="protein sequence ID" value="PNR54794.1"/>
    <property type="molecule type" value="Genomic_DNA"/>
</dbReference>
<evidence type="ECO:0000256" key="1">
    <source>
        <dbReference type="SAM" id="MobiDB-lite"/>
    </source>
</evidence>
<dbReference type="Pfam" id="PF25074">
    <property type="entry name" value="DUF7798"/>
    <property type="match status" value="1"/>
</dbReference>
<protein>
    <recommendedName>
        <fullName evidence="2">DUF7798 domain-containing protein</fullName>
    </recommendedName>
</protein>
<proteinExistence type="predicted"/>
<evidence type="ECO:0000259" key="2">
    <source>
        <dbReference type="Pfam" id="PF25074"/>
    </source>
</evidence>
<dbReference type="PANTHER" id="PTHR36011">
    <property type="entry name" value="BAT2 DOMAIN PROTEIN"/>
    <property type="match status" value="1"/>
</dbReference>
<gene>
    <name evidence="4" type="primary">LOC112281891</name>
    <name evidence="3" type="ORF">PHYPA_005687</name>
</gene>
<dbReference type="InterPro" id="IPR056700">
    <property type="entry name" value="DUF7798"/>
</dbReference>
<dbReference type="EnsemblPlants" id="Pp3c4_2830V3.3">
    <property type="protein sequence ID" value="Pp3c4_2830V3.3"/>
    <property type="gene ID" value="Pp3c4_2830"/>
</dbReference>
<dbReference type="RefSeq" id="XP_024374649.1">
    <property type="nucleotide sequence ID" value="XM_024518881.2"/>
</dbReference>
<dbReference type="Gramene" id="Pp3c4_2830V3.3">
    <property type="protein sequence ID" value="Pp3c4_2830V3.3"/>
    <property type="gene ID" value="Pp3c4_2830"/>
</dbReference>
<keyword evidence="5" id="KW-1185">Reference proteome</keyword>
<dbReference type="GeneID" id="112281891"/>
<organism evidence="3">
    <name type="scientific">Physcomitrium patens</name>
    <name type="common">Spreading-leaved earth moss</name>
    <name type="synonym">Physcomitrella patens</name>
    <dbReference type="NCBI Taxonomy" id="3218"/>
    <lineage>
        <taxon>Eukaryota</taxon>
        <taxon>Viridiplantae</taxon>
        <taxon>Streptophyta</taxon>
        <taxon>Embryophyta</taxon>
        <taxon>Bryophyta</taxon>
        <taxon>Bryophytina</taxon>
        <taxon>Bryopsida</taxon>
        <taxon>Funariidae</taxon>
        <taxon>Funariales</taxon>
        <taxon>Funariaceae</taxon>
        <taxon>Physcomitrium</taxon>
    </lineage>
</organism>
<dbReference type="EnsemblPlants" id="Pp3c4_2830V3.1">
    <property type="protein sequence ID" value="Pp3c4_2830V3.1"/>
    <property type="gene ID" value="Pp3c4_2830"/>
</dbReference>
<dbReference type="PANTHER" id="PTHR36011:SF1">
    <property type="entry name" value="BAT2 DOMAIN PROTEIN"/>
    <property type="match status" value="1"/>
</dbReference>
<dbReference type="EnsemblPlants" id="Pp3c4_2830V3.2">
    <property type="protein sequence ID" value="Pp3c4_2830V3.2"/>
    <property type="gene ID" value="Pp3c4_2830"/>
</dbReference>
<dbReference type="OrthoDB" id="1922570at2759"/>
<dbReference type="AlphaFoldDB" id="A0A2K1KM04"/>
<evidence type="ECO:0000313" key="3">
    <source>
        <dbReference type="EMBL" id="PNR54794.1"/>
    </source>
</evidence>
<sequence length="515" mass="55419">MMEMEEGEEVKPVKKEATTPATSGAGGGGGGGGWGWGAWKSSAFSVLNEIQQAAAEAAEEIQRNAAAAKELAAKGIADLQHTVTDAVQVVDDEEVDALKDENKELESADPKESSEEDARRKAALTKLENASQDSFLGQGLKVLDDSVDNLTTGAWQALGNAWKESVNLVHKLENTTLHQGGVLPPNLLQSGKELTVKGIRALEYVGRETLDILASETGFELETDEKDSEEKVPGVVENYTEDVTFDRCFYIYGGPEHLQELEELSNHYTLLCNRAKAKLSGEERAAFESQLKQLQQALSFNGDIETESPDSGKGKKVAGAAHNGSEIKALRESSVSQAAEMATGFAATLSGLAKLEVVQKTNDRLEAIKADSIHRLSELCTLCIGHLLMLGKLVLTREKEEEGMEWPDDCVARGQLIAARAQAMIADIEAVSDSFATAVGDVTAAFQDAMKSEIHITKEGEEEDVRLGLQKGGSTEVRAQALNSDVQEVASIAVEKVHDGLQFLTYVVLSTCLKK</sequence>
<dbReference type="EnsemblPlants" id="Pp3c4_2830V3.4">
    <property type="protein sequence ID" value="Pp3c4_2830V3.4"/>
    <property type="gene ID" value="Pp3c4_2830"/>
</dbReference>
<dbReference type="Gramene" id="Pp3c4_2830V3.1">
    <property type="protein sequence ID" value="Pp3c4_2830V3.1"/>
    <property type="gene ID" value="Pp3c4_2830"/>
</dbReference>
<dbReference type="PaxDb" id="3218-PP1S480_2V6.1"/>
<reference evidence="4" key="3">
    <citation type="submission" date="2020-12" db="UniProtKB">
        <authorList>
            <consortium name="EnsemblPlants"/>
        </authorList>
    </citation>
    <scope>IDENTIFICATION</scope>
</reference>
<feature type="compositionally biased region" description="Gly residues" evidence="1">
    <location>
        <begin position="24"/>
        <end position="36"/>
    </location>
</feature>
<accession>A0A2K1KM04</accession>
<reference evidence="3 5" key="2">
    <citation type="journal article" date="2018" name="Plant J.">
        <title>The Physcomitrella patens chromosome-scale assembly reveals moss genome structure and evolution.</title>
        <authorList>
            <person name="Lang D."/>
            <person name="Ullrich K.K."/>
            <person name="Murat F."/>
            <person name="Fuchs J."/>
            <person name="Jenkins J."/>
            <person name="Haas F.B."/>
            <person name="Piednoel M."/>
            <person name="Gundlach H."/>
            <person name="Van Bel M."/>
            <person name="Meyberg R."/>
            <person name="Vives C."/>
            <person name="Morata J."/>
            <person name="Symeonidi A."/>
            <person name="Hiss M."/>
            <person name="Muchero W."/>
            <person name="Kamisugi Y."/>
            <person name="Saleh O."/>
            <person name="Blanc G."/>
            <person name="Decker E.L."/>
            <person name="van Gessel N."/>
            <person name="Grimwood J."/>
            <person name="Hayes R.D."/>
            <person name="Graham S.W."/>
            <person name="Gunter L.E."/>
            <person name="McDaniel S.F."/>
            <person name="Hoernstein S.N.W."/>
            <person name="Larsson A."/>
            <person name="Li F.W."/>
            <person name="Perroud P.F."/>
            <person name="Phillips J."/>
            <person name="Ranjan P."/>
            <person name="Rokshar D.S."/>
            <person name="Rothfels C.J."/>
            <person name="Schneider L."/>
            <person name="Shu S."/>
            <person name="Stevenson D.W."/>
            <person name="Thummler F."/>
            <person name="Tillich M."/>
            <person name="Villarreal Aguilar J.C."/>
            <person name="Widiez T."/>
            <person name="Wong G.K."/>
            <person name="Wymore A."/>
            <person name="Zhang Y."/>
            <person name="Zimmer A.D."/>
            <person name="Quatrano R.S."/>
            <person name="Mayer K.F.X."/>
            <person name="Goodstein D."/>
            <person name="Casacuberta J.M."/>
            <person name="Vandepoele K."/>
            <person name="Reski R."/>
            <person name="Cuming A.C."/>
            <person name="Tuskan G.A."/>
            <person name="Maumus F."/>
            <person name="Salse J."/>
            <person name="Schmutz J."/>
            <person name="Rensing S.A."/>
        </authorList>
    </citation>
    <scope>NUCLEOTIDE SEQUENCE [LARGE SCALE GENOMIC DNA]</scope>
    <source>
        <strain evidence="4 5">cv. Gransden 2004</strain>
    </source>
</reference>
<feature type="region of interest" description="Disordered" evidence="1">
    <location>
        <begin position="1"/>
        <end position="36"/>
    </location>
</feature>
<name>A0A2K1KM04_PHYPA</name>